<protein>
    <submittedName>
        <fullName evidence="4">Chaperone protein</fullName>
    </submittedName>
</protein>
<dbReference type="SMART" id="SM00271">
    <property type="entry name" value="DnaJ"/>
    <property type="match status" value="1"/>
</dbReference>
<evidence type="ECO:0000313" key="4">
    <source>
        <dbReference type="EMBL" id="OBR04698.1"/>
    </source>
</evidence>
<dbReference type="Pfam" id="PF00226">
    <property type="entry name" value="DnaJ"/>
    <property type="match status" value="1"/>
</dbReference>
<dbReference type="PRINTS" id="PR00625">
    <property type="entry name" value="JDOMAIN"/>
</dbReference>
<feature type="domain" description="J" evidence="3">
    <location>
        <begin position="10"/>
        <end position="76"/>
    </location>
</feature>
<dbReference type="EMBL" id="LTAN01000008">
    <property type="protein sequence ID" value="OBR04698.1"/>
    <property type="molecule type" value="Genomic_DNA"/>
</dbReference>
<dbReference type="PANTHER" id="PTHR44145:SF3">
    <property type="entry name" value="DNAJ HOMOLOG SUBFAMILY A MEMBER 3, MITOCHONDRIAL"/>
    <property type="match status" value="1"/>
</dbReference>
<evidence type="ECO:0000259" key="3">
    <source>
        <dbReference type="PROSITE" id="PS50076"/>
    </source>
</evidence>
<comment type="caution">
    <text evidence="4">The sequence shown here is derived from an EMBL/GenBank/DDBJ whole genome shotgun (WGS) entry which is preliminary data.</text>
</comment>
<reference evidence="5" key="1">
    <citation type="journal article" date="2017" name="BMC Genomics">
        <title>Gapless genome assembly of Colletotrichum higginsianum reveals chromosome structure and association of transposable elements with secondary metabolite gene clusters.</title>
        <authorList>
            <person name="Dallery J.-F."/>
            <person name="Lapalu N."/>
            <person name="Zampounis A."/>
            <person name="Pigne S."/>
            <person name="Luyten I."/>
            <person name="Amselem J."/>
            <person name="Wittenberg A.H.J."/>
            <person name="Zhou S."/>
            <person name="de Queiroz M.V."/>
            <person name="Robin G.P."/>
            <person name="Auger A."/>
            <person name="Hainaut M."/>
            <person name="Henrissat B."/>
            <person name="Kim K.-T."/>
            <person name="Lee Y.-H."/>
            <person name="Lespinet O."/>
            <person name="Schwartz D.C."/>
            <person name="Thon M.R."/>
            <person name="O'Connell R.J."/>
        </authorList>
    </citation>
    <scope>NUCLEOTIDE SEQUENCE [LARGE SCALE GENOMIC DNA]</scope>
    <source>
        <strain evidence="5">IMI 349063</strain>
    </source>
</reference>
<dbReference type="InterPro" id="IPR001623">
    <property type="entry name" value="DnaJ_domain"/>
</dbReference>
<dbReference type="Gene3D" id="1.10.287.110">
    <property type="entry name" value="DnaJ domain"/>
    <property type="match status" value="1"/>
</dbReference>
<dbReference type="Proteomes" id="UP000092177">
    <property type="component" value="Chromosome 8"/>
</dbReference>
<accession>A0A1B7XY54</accession>
<organism evidence="4 5">
    <name type="scientific">Colletotrichum higginsianum (strain IMI 349063)</name>
    <name type="common">Crucifer anthracnose fungus</name>
    <dbReference type="NCBI Taxonomy" id="759273"/>
    <lineage>
        <taxon>Eukaryota</taxon>
        <taxon>Fungi</taxon>
        <taxon>Dikarya</taxon>
        <taxon>Ascomycota</taxon>
        <taxon>Pezizomycotina</taxon>
        <taxon>Sordariomycetes</taxon>
        <taxon>Hypocreomycetidae</taxon>
        <taxon>Glomerellales</taxon>
        <taxon>Glomerellaceae</taxon>
        <taxon>Colletotrichum</taxon>
        <taxon>Colletotrichum destructivum species complex</taxon>
    </lineage>
</organism>
<dbReference type="GeneID" id="28870482"/>
<sequence>MTMERPSTPDYYADLHLSQHATAQEIRQAYRLLALKHHPDKLAPGQTVDAEEFRKIQEAYETLRDEASREVYDTIYDLVREEWEKYREWQQRENPFEKMRRVRAEERRRAAEESRRQDRAWREHFKTTEEEFRAAAEESARKRAQQERTEDEEHAFEIKKCRQNMEYDEWKDEVERVLKRLQEEVAELKARSEGFR</sequence>
<dbReference type="SUPFAM" id="SSF46565">
    <property type="entry name" value="Chaperone J-domain"/>
    <property type="match status" value="1"/>
</dbReference>
<feature type="compositionally biased region" description="Basic and acidic residues" evidence="2">
    <location>
        <begin position="132"/>
        <end position="148"/>
    </location>
</feature>
<dbReference type="OrthoDB" id="10250354at2759"/>
<gene>
    <name evidence="4" type="ORF">CH63R_11401</name>
</gene>
<dbReference type="KEGG" id="chig:CH63R_11401"/>
<evidence type="ECO:0000256" key="2">
    <source>
        <dbReference type="SAM" id="MobiDB-lite"/>
    </source>
</evidence>
<dbReference type="InterPro" id="IPR051938">
    <property type="entry name" value="Apopto_cytoskel_mod"/>
</dbReference>
<dbReference type="PROSITE" id="PS00636">
    <property type="entry name" value="DNAJ_1"/>
    <property type="match status" value="1"/>
</dbReference>
<proteinExistence type="predicted"/>
<dbReference type="CDD" id="cd06257">
    <property type="entry name" value="DnaJ"/>
    <property type="match status" value="1"/>
</dbReference>
<name>A0A1B7XY54_COLHI</name>
<dbReference type="VEuPathDB" id="FungiDB:CH63R_11401"/>
<keyword evidence="5" id="KW-1185">Reference proteome</keyword>
<dbReference type="InterPro" id="IPR018253">
    <property type="entry name" value="DnaJ_domain_CS"/>
</dbReference>
<dbReference type="RefSeq" id="XP_018153216.1">
    <property type="nucleotide sequence ID" value="XM_018306375.1"/>
</dbReference>
<dbReference type="PROSITE" id="PS50076">
    <property type="entry name" value="DNAJ_2"/>
    <property type="match status" value="1"/>
</dbReference>
<evidence type="ECO:0000256" key="1">
    <source>
        <dbReference type="ARBA" id="ARBA00023186"/>
    </source>
</evidence>
<feature type="region of interest" description="Disordered" evidence="2">
    <location>
        <begin position="132"/>
        <end position="155"/>
    </location>
</feature>
<dbReference type="AlphaFoldDB" id="A0A1B7XY54"/>
<dbReference type="InterPro" id="IPR036869">
    <property type="entry name" value="J_dom_sf"/>
</dbReference>
<evidence type="ECO:0000313" key="5">
    <source>
        <dbReference type="Proteomes" id="UP000092177"/>
    </source>
</evidence>
<keyword evidence="1" id="KW-0143">Chaperone</keyword>
<dbReference type="PANTHER" id="PTHR44145">
    <property type="entry name" value="DNAJ HOMOLOG SUBFAMILY A MEMBER 3, MITOCHONDRIAL"/>
    <property type="match status" value="1"/>
</dbReference>